<evidence type="ECO:0000313" key="1">
    <source>
        <dbReference type="EMBL" id="EKM48442.1"/>
    </source>
</evidence>
<dbReference type="RefSeq" id="XP_007403006.1">
    <property type="nucleotide sequence ID" value="XM_007402944.1"/>
</dbReference>
<dbReference type="EMBL" id="JH931048">
    <property type="protein sequence ID" value="EKM48442.1"/>
    <property type="molecule type" value="Genomic_DNA"/>
</dbReference>
<accession>K5WE51</accession>
<organism evidence="1 2">
    <name type="scientific">Phanerochaete carnosa (strain HHB-10118-sp)</name>
    <name type="common">White-rot fungus</name>
    <name type="synonym">Peniophora carnosa</name>
    <dbReference type="NCBI Taxonomy" id="650164"/>
    <lineage>
        <taxon>Eukaryota</taxon>
        <taxon>Fungi</taxon>
        <taxon>Dikarya</taxon>
        <taxon>Basidiomycota</taxon>
        <taxon>Agaricomycotina</taxon>
        <taxon>Agaricomycetes</taxon>
        <taxon>Polyporales</taxon>
        <taxon>Phanerochaetaceae</taxon>
        <taxon>Phanerochaete</taxon>
    </lineage>
</organism>
<protein>
    <submittedName>
        <fullName evidence="1">Uncharacterized protein</fullName>
    </submittedName>
</protein>
<dbReference type="GeneID" id="18919386"/>
<reference evidence="1 2" key="1">
    <citation type="journal article" date="2012" name="BMC Genomics">
        <title>Comparative genomics of the white-rot fungi, Phanerochaete carnosa and P. chrysosporium, to elucidate the genetic basis of the distinct wood types they colonize.</title>
        <authorList>
            <person name="Suzuki H."/>
            <person name="MacDonald J."/>
            <person name="Syed K."/>
            <person name="Salamov A."/>
            <person name="Hori C."/>
            <person name="Aerts A."/>
            <person name="Henrissat B."/>
            <person name="Wiebenga A."/>
            <person name="vanKuyk P.A."/>
            <person name="Barry K."/>
            <person name="Lindquist E."/>
            <person name="LaButti K."/>
            <person name="Lapidus A."/>
            <person name="Lucas S."/>
            <person name="Coutinho P."/>
            <person name="Gong Y."/>
            <person name="Samejima M."/>
            <person name="Mahadevan R."/>
            <person name="Abou-Zaid M."/>
            <person name="de Vries R.P."/>
            <person name="Igarashi K."/>
            <person name="Yadav J.S."/>
            <person name="Grigoriev I.V."/>
            <person name="Master E.R."/>
        </authorList>
    </citation>
    <scope>NUCLEOTIDE SEQUENCE [LARGE SCALE GENOMIC DNA]</scope>
    <source>
        <strain evidence="1 2">HHB-10118-sp</strain>
    </source>
</reference>
<sequence length="82" mass="8953">MGRLLPDSELARTHNDEAIGDEITGTLRVAILLVEQHADVNTSVEDETPLLKPHAGPSSSFSFAMAHAHTLQESRATRFSTR</sequence>
<dbReference type="AlphaFoldDB" id="K5WE51"/>
<dbReference type="KEGG" id="pco:PHACADRAFT_266361"/>
<evidence type="ECO:0000313" key="2">
    <source>
        <dbReference type="Proteomes" id="UP000008370"/>
    </source>
</evidence>
<proteinExistence type="predicted"/>
<dbReference type="HOGENOM" id="CLU_2559032_0_0_1"/>
<name>K5WE51_PHACS</name>
<dbReference type="Proteomes" id="UP000008370">
    <property type="component" value="Unassembled WGS sequence"/>
</dbReference>
<dbReference type="InParanoid" id="K5WE51"/>
<gene>
    <name evidence="1" type="ORF">PHACADRAFT_266361</name>
</gene>
<keyword evidence="2" id="KW-1185">Reference proteome</keyword>